<organism evidence="9 10">
    <name type="scientific">Streptomyces antimycoticus</name>
    <dbReference type="NCBI Taxonomy" id="68175"/>
    <lineage>
        <taxon>Bacteria</taxon>
        <taxon>Bacillati</taxon>
        <taxon>Actinomycetota</taxon>
        <taxon>Actinomycetes</taxon>
        <taxon>Kitasatosporales</taxon>
        <taxon>Streptomycetaceae</taxon>
        <taxon>Streptomyces</taxon>
        <taxon>Streptomyces violaceusniger group</taxon>
    </lineage>
</organism>
<keyword evidence="4" id="KW-0812">Transmembrane</keyword>
<comment type="subcellular location">
    <subcellularLocation>
        <location evidence="1">Cell membrane</location>
        <topology evidence="1">Multi-pass membrane protein</topology>
    </subcellularLocation>
</comment>
<dbReference type="PANTHER" id="PTHR42718:SF46">
    <property type="entry name" value="BLR6921 PROTEIN"/>
    <property type="match status" value="1"/>
</dbReference>
<evidence type="ECO:0000259" key="8">
    <source>
        <dbReference type="PROSITE" id="PS50850"/>
    </source>
</evidence>
<evidence type="ECO:0000313" key="10">
    <source>
        <dbReference type="Proteomes" id="UP000463951"/>
    </source>
</evidence>
<evidence type="ECO:0000256" key="6">
    <source>
        <dbReference type="ARBA" id="ARBA00023136"/>
    </source>
</evidence>
<evidence type="ECO:0000313" key="9">
    <source>
        <dbReference type="EMBL" id="BBJ45506.1"/>
    </source>
</evidence>
<dbReference type="InterPro" id="IPR020846">
    <property type="entry name" value="MFS_dom"/>
</dbReference>
<keyword evidence="5" id="KW-1133">Transmembrane helix</keyword>
<evidence type="ECO:0000256" key="3">
    <source>
        <dbReference type="ARBA" id="ARBA00022475"/>
    </source>
</evidence>
<dbReference type="SUPFAM" id="SSF103473">
    <property type="entry name" value="MFS general substrate transporter"/>
    <property type="match status" value="1"/>
</dbReference>
<sequence length="68" mass="7028">MVNAYTLAFAGFLLLGGRLCDLFGRRGMFVVGMSLFSVARRAAGLTGTAELLLATRAVQGPAPDPLGA</sequence>
<dbReference type="PROSITE" id="PS50850">
    <property type="entry name" value="MFS"/>
    <property type="match status" value="1"/>
</dbReference>
<name>A0A499VBD5_9ACTN</name>
<keyword evidence="7" id="KW-0046">Antibiotic resistance</keyword>
<evidence type="ECO:0000256" key="7">
    <source>
        <dbReference type="ARBA" id="ARBA00023251"/>
    </source>
</evidence>
<dbReference type="Gene3D" id="1.20.1720.10">
    <property type="entry name" value="Multidrug resistance protein D"/>
    <property type="match status" value="1"/>
</dbReference>
<evidence type="ECO:0000256" key="4">
    <source>
        <dbReference type="ARBA" id="ARBA00022692"/>
    </source>
</evidence>
<dbReference type="Proteomes" id="UP000463951">
    <property type="component" value="Chromosome"/>
</dbReference>
<dbReference type="InterPro" id="IPR036259">
    <property type="entry name" value="MFS_trans_sf"/>
</dbReference>
<keyword evidence="2" id="KW-0813">Transport</keyword>
<accession>A0A499VBD5</accession>
<gene>
    <name evidence="9" type="ORF">SSPO_082240</name>
</gene>
<evidence type="ECO:0000256" key="1">
    <source>
        <dbReference type="ARBA" id="ARBA00004651"/>
    </source>
</evidence>
<keyword evidence="3" id="KW-1003">Cell membrane</keyword>
<evidence type="ECO:0000256" key="5">
    <source>
        <dbReference type="ARBA" id="ARBA00022989"/>
    </source>
</evidence>
<protein>
    <recommendedName>
        <fullName evidence="8">Major facilitator superfamily (MFS) profile domain-containing protein</fullName>
    </recommendedName>
</protein>
<dbReference type="AlphaFoldDB" id="A0A499VBD5"/>
<dbReference type="EMBL" id="AP019620">
    <property type="protein sequence ID" value="BBJ45506.1"/>
    <property type="molecule type" value="Genomic_DNA"/>
</dbReference>
<evidence type="ECO:0000256" key="2">
    <source>
        <dbReference type="ARBA" id="ARBA00022448"/>
    </source>
</evidence>
<proteinExistence type="predicted"/>
<keyword evidence="6" id="KW-0472">Membrane</keyword>
<dbReference type="GO" id="GO:0046677">
    <property type="term" value="P:response to antibiotic"/>
    <property type="evidence" value="ECO:0007669"/>
    <property type="project" value="UniProtKB-KW"/>
</dbReference>
<dbReference type="GO" id="GO:0022857">
    <property type="term" value="F:transmembrane transporter activity"/>
    <property type="evidence" value="ECO:0007669"/>
    <property type="project" value="InterPro"/>
</dbReference>
<dbReference type="PANTHER" id="PTHR42718">
    <property type="entry name" value="MAJOR FACILITATOR SUPERFAMILY MULTIDRUG TRANSPORTER MFSC"/>
    <property type="match status" value="1"/>
</dbReference>
<dbReference type="GO" id="GO:0005886">
    <property type="term" value="C:plasma membrane"/>
    <property type="evidence" value="ECO:0007669"/>
    <property type="project" value="UniProtKB-SubCell"/>
</dbReference>
<reference evidence="9 10" key="1">
    <citation type="journal article" date="2020" name="Int. J. Syst. Evol. Microbiol.">
        <title>Reclassification of Streptomyces castelarensis and Streptomyces sporoclivatus as later heterotypic synonyms of Streptomyces antimycoticus.</title>
        <authorList>
            <person name="Komaki H."/>
            <person name="Tamura T."/>
        </authorList>
    </citation>
    <scope>NUCLEOTIDE SEQUENCE [LARGE SCALE GENOMIC DNA]</scope>
    <source>
        <strain evidence="9 10">NBRC 100767</strain>
    </source>
</reference>
<feature type="domain" description="Major facilitator superfamily (MFS) profile" evidence="8">
    <location>
        <begin position="1"/>
        <end position="68"/>
    </location>
</feature>